<accession>A0ACB8UUD0</accession>
<name>A0ACB8UUD0_9EURO</name>
<proteinExistence type="predicted"/>
<organism evidence="1">
    <name type="scientific">Ophidiomyces ophidiicola</name>
    <dbReference type="NCBI Taxonomy" id="1387563"/>
    <lineage>
        <taxon>Eukaryota</taxon>
        <taxon>Fungi</taxon>
        <taxon>Dikarya</taxon>
        <taxon>Ascomycota</taxon>
        <taxon>Pezizomycotina</taxon>
        <taxon>Eurotiomycetes</taxon>
        <taxon>Eurotiomycetidae</taxon>
        <taxon>Onygenales</taxon>
        <taxon>Onygenaceae</taxon>
        <taxon>Ophidiomyces</taxon>
    </lineage>
</organism>
<reference evidence="1" key="1">
    <citation type="journal article" date="2022" name="bioRxiv">
        <title>Population genetic analysis of Ophidiomyces ophidiicola, the causative agent of snake fungal disease, indicates recent introductions to the USA.</title>
        <authorList>
            <person name="Ladner J.T."/>
            <person name="Palmer J.M."/>
            <person name="Ettinger C.L."/>
            <person name="Stajich J.E."/>
            <person name="Farrell T.M."/>
            <person name="Glorioso B.M."/>
            <person name="Lawson B."/>
            <person name="Price S.J."/>
            <person name="Stengle A.G."/>
            <person name="Grear D.A."/>
            <person name="Lorch J.M."/>
        </authorList>
    </citation>
    <scope>NUCLEOTIDE SEQUENCE</scope>
    <source>
        <strain evidence="1">NWHC 24266-5</strain>
    </source>
</reference>
<evidence type="ECO:0000313" key="1">
    <source>
        <dbReference type="EMBL" id="KAI2384825.1"/>
    </source>
</evidence>
<sequence length="191" mass="21817">MAFLRSLVVDGVKKRYSPGNIITTIIECCFRFFQFVFAIAVIGLYAQDVERARKAGISMSPLSKWIYATVIGSISSIAAILYLLLPCAIQRPLSSFRMLQLPCFAFDSLLSVLWLVLFGIFAKLYIKVDYKDDAGLRRMHHAVWVDLTNLCFWLATTMWCGLRWWRGDRAAKQEGKNAEFAAEEGQMQQIR</sequence>
<comment type="caution">
    <text evidence="1">The sequence shown here is derived from an EMBL/GenBank/DDBJ whole genome shotgun (WGS) entry which is preliminary data.</text>
</comment>
<gene>
    <name evidence="1" type="ORF">LOY88_004457</name>
</gene>
<dbReference type="EMBL" id="JALBCA010000067">
    <property type="protein sequence ID" value="KAI2384825.1"/>
    <property type="molecule type" value="Genomic_DNA"/>
</dbReference>
<protein>
    <submittedName>
        <fullName evidence="1">Uncharacterized protein</fullName>
    </submittedName>
</protein>